<dbReference type="Proteomes" id="UP000192927">
    <property type="component" value="Unassembled WGS sequence"/>
</dbReference>
<evidence type="ECO:0000256" key="7">
    <source>
        <dbReference type="PROSITE-ProRule" id="PRU00221"/>
    </source>
</evidence>
<dbReference type="Gene3D" id="2.130.10.10">
    <property type="entry name" value="YVTN repeat-like/Quinoprotein amine dehydrogenase"/>
    <property type="match status" value="1"/>
</dbReference>
<evidence type="ECO:0000256" key="4">
    <source>
        <dbReference type="ARBA" id="ARBA00022737"/>
    </source>
</evidence>
<reference evidence="10" key="1">
    <citation type="submission" date="2017-03" db="EMBL/GenBank/DDBJ databases">
        <authorList>
            <person name="Sharma R."/>
            <person name="Thines M."/>
        </authorList>
    </citation>
    <scope>NUCLEOTIDE SEQUENCE [LARGE SCALE GENOMIC DNA]</scope>
</reference>
<accession>A0A1W5DDJ7</accession>
<dbReference type="Pfam" id="PF00400">
    <property type="entry name" value="WD40"/>
    <property type="match status" value="1"/>
</dbReference>
<dbReference type="GO" id="GO:0034388">
    <property type="term" value="C:Pwp2p-containing subcomplex of 90S preribosome"/>
    <property type="evidence" value="ECO:0007669"/>
    <property type="project" value="TreeGrafter"/>
</dbReference>
<feature type="repeat" description="WD" evidence="7">
    <location>
        <begin position="574"/>
        <end position="602"/>
    </location>
</feature>
<dbReference type="AlphaFoldDB" id="A0A1W5DDJ7"/>
<keyword evidence="10" id="KW-1185">Reference proteome</keyword>
<evidence type="ECO:0000256" key="6">
    <source>
        <dbReference type="ARBA" id="ARBA00025767"/>
    </source>
</evidence>
<comment type="subcellular location">
    <subcellularLocation>
        <location evidence="1">Nucleus</location>
        <location evidence="1">Nucleolus</location>
    </subcellularLocation>
</comment>
<feature type="region of interest" description="Disordered" evidence="8">
    <location>
        <begin position="195"/>
        <end position="222"/>
    </location>
</feature>
<evidence type="ECO:0000256" key="5">
    <source>
        <dbReference type="ARBA" id="ARBA00023242"/>
    </source>
</evidence>
<dbReference type="SMART" id="SM00320">
    <property type="entry name" value="WD40"/>
    <property type="match status" value="4"/>
</dbReference>
<feature type="compositionally biased region" description="Basic and acidic residues" evidence="8">
    <location>
        <begin position="64"/>
        <end position="76"/>
    </location>
</feature>
<comment type="similarity">
    <text evidence="6">Belongs to the WD repeat UTP18 family.</text>
</comment>
<protein>
    <submittedName>
        <fullName evidence="9">WD40/YVTN repeat-like-containing domain</fullName>
    </submittedName>
</protein>
<dbReference type="InterPro" id="IPR015943">
    <property type="entry name" value="WD40/YVTN_repeat-like_dom_sf"/>
</dbReference>
<keyword evidence="4" id="KW-0677">Repeat</keyword>
<evidence type="ECO:0000256" key="1">
    <source>
        <dbReference type="ARBA" id="ARBA00004604"/>
    </source>
</evidence>
<feature type="compositionally biased region" description="Polar residues" evidence="8">
    <location>
        <begin position="15"/>
        <end position="27"/>
    </location>
</feature>
<dbReference type="PROSITE" id="PS50294">
    <property type="entry name" value="WD_REPEATS_REGION"/>
    <property type="match status" value="1"/>
</dbReference>
<keyword evidence="5" id="KW-0539">Nucleus</keyword>
<evidence type="ECO:0000256" key="3">
    <source>
        <dbReference type="ARBA" id="ARBA00022574"/>
    </source>
</evidence>
<organism evidence="9 10">
    <name type="scientific">Lasallia pustulata</name>
    <dbReference type="NCBI Taxonomy" id="136370"/>
    <lineage>
        <taxon>Eukaryota</taxon>
        <taxon>Fungi</taxon>
        <taxon>Dikarya</taxon>
        <taxon>Ascomycota</taxon>
        <taxon>Pezizomycotina</taxon>
        <taxon>Lecanoromycetes</taxon>
        <taxon>OSLEUM clade</taxon>
        <taxon>Umbilicariomycetidae</taxon>
        <taxon>Umbilicariales</taxon>
        <taxon>Umbilicariaceae</taxon>
        <taxon>Lasallia</taxon>
    </lineage>
</organism>
<name>A0A1W5DDJ7_9LECA</name>
<evidence type="ECO:0000256" key="2">
    <source>
        <dbReference type="ARBA" id="ARBA00022552"/>
    </source>
</evidence>
<evidence type="ECO:0000256" key="8">
    <source>
        <dbReference type="SAM" id="MobiDB-lite"/>
    </source>
</evidence>
<dbReference type="GO" id="GO:0032040">
    <property type="term" value="C:small-subunit processome"/>
    <property type="evidence" value="ECO:0007669"/>
    <property type="project" value="TreeGrafter"/>
</dbReference>
<dbReference type="InterPro" id="IPR045161">
    <property type="entry name" value="Utp18"/>
</dbReference>
<dbReference type="PANTHER" id="PTHR18359:SF0">
    <property type="entry name" value="U3 SMALL NUCLEOLAR RNA-ASSOCIATED PROTEIN 18 HOMOLOG"/>
    <property type="match status" value="1"/>
</dbReference>
<dbReference type="PROSITE" id="PS50082">
    <property type="entry name" value="WD_REPEATS_2"/>
    <property type="match status" value="1"/>
</dbReference>
<keyword evidence="2" id="KW-0698">rRNA processing</keyword>
<feature type="compositionally biased region" description="Acidic residues" evidence="8">
    <location>
        <begin position="28"/>
        <end position="47"/>
    </location>
</feature>
<dbReference type="PANTHER" id="PTHR18359">
    <property type="entry name" value="WD-REPEAT PROTEIN-RELATED"/>
    <property type="match status" value="1"/>
</dbReference>
<dbReference type="SUPFAM" id="SSF50978">
    <property type="entry name" value="WD40 repeat-like"/>
    <property type="match status" value="1"/>
</dbReference>
<evidence type="ECO:0000313" key="10">
    <source>
        <dbReference type="Proteomes" id="UP000192927"/>
    </source>
</evidence>
<dbReference type="FunFam" id="2.130.10.10:FF:000549">
    <property type="entry name" value="Small nucleolar ribonucleoprotein complex subunit"/>
    <property type="match status" value="1"/>
</dbReference>
<dbReference type="EMBL" id="FWEW01003789">
    <property type="protein sequence ID" value="SLM41121.1"/>
    <property type="molecule type" value="Genomic_DNA"/>
</dbReference>
<proteinExistence type="inferred from homology"/>
<evidence type="ECO:0000313" key="9">
    <source>
        <dbReference type="EMBL" id="SLM41121.1"/>
    </source>
</evidence>
<dbReference type="InterPro" id="IPR001680">
    <property type="entry name" value="WD40_rpt"/>
</dbReference>
<dbReference type="GO" id="GO:0006364">
    <property type="term" value="P:rRNA processing"/>
    <property type="evidence" value="ECO:0007669"/>
    <property type="project" value="UniProtKB-KW"/>
</dbReference>
<keyword evidence="3 7" id="KW-0853">WD repeat</keyword>
<sequence length="602" mass="66128">MTRLRSRKPVKDAATIQQPAPPTQNDFSDAEDHFDSDDPVEKDETEVELEKSVFGDDAGFVEGLKSHRQEVARSEVDQLEEVGEGKDTSADEDEGLEGIADADLFFLDSGPPGGAGSQDTVASRRSDHGDNTSSGNFPPAWVDSDDERLMISLASNPRLRKLRISEAEDVVNGKEYTTRLRRQFERLNPIPDWANLSATKRPRKRRRISGGSDSSEENSSADEMAIDDDDLSVQPLAKLLQNADSLTQTTSNTLSGRKRLRPEVIDIQRTKDVGGIQPSAITSLSFHPTYPLLLSSGPASTLHLHHISPMPPNPNPLLTSLHLRSTPLNTTAFHPPTGSRIFFSGRRRYFHIWDLWSGKVEKVTRIYGHQDEQRSMESFKLSPCGRWMGLVGTGRKGGGVLNVLDAGTCQWVAQIRVDSRGGVADFAWWGDGNGMTIIGKNGEALEWDGREKRVVGRWVDEGAVGTTVLALGGRSGRDGWLGGNRWVAVGSSSGIVNIYDRRGWGGKDGLATNPKPTRTFDQLTTATSHLVFAPDGQILAMGSRWKRDALRLIHLPSCTVYRNWPTSSTPLGRITAAAFSPTSEMLAVANEQGKIRLWEIRS</sequence>
<feature type="region of interest" description="Disordered" evidence="8">
    <location>
        <begin position="1"/>
        <end position="143"/>
    </location>
</feature>
<dbReference type="InterPro" id="IPR036322">
    <property type="entry name" value="WD40_repeat_dom_sf"/>
</dbReference>